<dbReference type="GeneID" id="27902595"/>
<feature type="compositionally biased region" description="Basic and acidic residues" evidence="1">
    <location>
        <begin position="109"/>
        <end position="124"/>
    </location>
</feature>
<dbReference type="HOGENOM" id="CLU_022553_0_0_1"/>
<dbReference type="STRING" id="692275.M3BX82"/>
<feature type="compositionally biased region" description="Basic and acidic residues" evidence="1">
    <location>
        <begin position="85"/>
        <end position="95"/>
    </location>
</feature>
<dbReference type="eggNOG" id="ENOG502SA9I">
    <property type="taxonomic scope" value="Eukaryota"/>
</dbReference>
<gene>
    <name evidence="2" type="ORF">SEPMUDRAFT_149280</name>
</gene>
<dbReference type="AlphaFoldDB" id="M3BX82"/>
<dbReference type="RefSeq" id="XP_016760802.1">
    <property type="nucleotide sequence ID" value="XM_016905458.1"/>
</dbReference>
<feature type="region of interest" description="Disordered" evidence="1">
    <location>
        <begin position="44"/>
        <end position="73"/>
    </location>
</feature>
<evidence type="ECO:0000256" key="1">
    <source>
        <dbReference type="SAM" id="MobiDB-lite"/>
    </source>
</evidence>
<sequence>MLSFPLRRAQIELQSHRNWLRTFVVRSRHGETAFNKNGSVRLFTSSHRHGDGQDQEYEDEQKQERKQEQTRKKWNAIARARYKADAEQWRNKDGEQAAEGSEATAGSRRLSDAQRRKRERWEARRAGPQTYQFKAFGLREDLLTAVKENNTAAVFRLYRDLPEKKPLVAEDFRAIAQCTHQALRTENQQPQQLQQSERKQAIVGFAELLVKDIRHGNLVPSKRAHTHLLGIFKESGYLDSGIMFWNWLEPQDDQHVGHETYGAAIELLAIHGTPLEDLESLYSRALARFPGNFSAYHMSPNAMLPDREASTAVKGLPVSLLQAITTARLMRGDSRRAYLALDTVFRLFPAAVESRFIKLFLEERPVSEAYAVFALACRAGLVLPSVVFRTLLPKLRAAAESRSAQHHIASLRAMLTATHLQLGATGKVVPNNVAELIITTTTIFRRPGVDKLEGKQRKRLVDAILLFVRQMFETFARFGVLPSPAALNSILINVAGYGRSKETLGIVLKDFEALKMTQNEVTRRTVLAIAGMWGDQAMIEESWSKIIEARRAKDQWPDPTDFFVLSKSVRATGKVSFAREQFDTLKMFIPQSHHSSIDYAITQAYEPDTDVASGHEQVSFAELYEGIEKLNADLAVLELETRDRPAVQDFSDKHLCLTLLPPEGALKASEAVMRQVYDEMTADPGTRAAVVHDSTTDADVDDRTFGRVVRSATNITLGDLRYETWKNINNLLQLAEKHDVSYNEIVDRCIAEGKRPPKREMGFTETEMSSMSGIGLSEVAARHKKSEVTVEEYRAEVKRLRGMDSQ</sequence>
<name>M3BX82_SPHMS</name>
<accession>M3BX82</accession>
<feature type="region of interest" description="Disordered" evidence="1">
    <location>
        <begin position="85"/>
        <end position="124"/>
    </location>
</feature>
<dbReference type="OMA" id="FAEYHLS"/>
<dbReference type="Proteomes" id="UP000016931">
    <property type="component" value="Unassembled WGS sequence"/>
</dbReference>
<protein>
    <submittedName>
        <fullName evidence="2">Uncharacterized protein</fullName>
    </submittedName>
</protein>
<dbReference type="EMBL" id="KB456264">
    <property type="protein sequence ID" value="EMF12681.1"/>
    <property type="molecule type" value="Genomic_DNA"/>
</dbReference>
<evidence type="ECO:0000313" key="3">
    <source>
        <dbReference type="Proteomes" id="UP000016931"/>
    </source>
</evidence>
<organism evidence="2 3">
    <name type="scientific">Sphaerulina musiva (strain SO2202)</name>
    <name type="common">Poplar stem canker fungus</name>
    <name type="synonym">Septoria musiva</name>
    <dbReference type="NCBI Taxonomy" id="692275"/>
    <lineage>
        <taxon>Eukaryota</taxon>
        <taxon>Fungi</taxon>
        <taxon>Dikarya</taxon>
        <taxon>Ascomycota</taxon>
        <taxon>Pezizomycotina</taxon>
        <taxon>Dothideomycetes</taxon>
        <taxon>Dothideomycetidae</taxon>
        <taxon>Mycosphaerellales</taxon>
        <taxon>Mycosphaerellaceae</taxon>
        <taxon>Sphaerulina</taxon>
    </lineage>
</organism>
<dbReference type="OrthoDB" id="185373at2759"/>
<reference evidence="2 3" key="1">
    <citation type="journal article" date="2012" name="PLoS Pathog.">
        <title>Diverse lifestyles and strategies of plant pathogenesis encoded in the genomes of eighteen Dothideomycetes fungi.</title>
        <authorList>
            <person name="Ohm R.A."/>
            <person name="Feau N."/>
            <person name="Henrissat B."/>
            <person name="Schoch C.L."/>
            <person name="Horwitz B.A."/>
            <person name="Barry K.W."/>
            <person name="Condon B.J."/>
            <person name="Copeland A.C."/>
            <person name="Dhillon B."/>
            <person name="Glaser F."/>
            <person name="Hesse C.N."/>
            <person name="Kosti I."/>
            <person name="LaButti K."/>
            <person name="Lindquist E.A."/>
            <person name="Lucas S."/>
            <person name="Salamov A.A."/>
            <person name="Bradshaw R.E."/>
            <person name="Ciuffetti L."/>
            <person name="Hamelin R.C."/>
            <person name="Kema G.H.J."/>
            <person name="Lawrence C."/>
            <person name="Scott J.A."/>
            <person name="Spatafora J.W."/>
            <person name="Turgeon B.G."/>
            <person name="de Wit P.J.G.M."/>
            <person name="Zhong S."/>
            <person name="Goodwin S.B."/>
            <person name="Grigoriev I.V."/>
        </authorList>
    </citation>
    <scope>NUCLEOTIDE SEQUENCE [LARGE SCALE GENOMIC DNA]</scope>
    <source>
        <strain evidence="2 3">SO2202</strain>
    </source>
</reference>
<feature type="compositionally biased region" description="Basic and acidic residues" evidence="1">
    <location>
        <begin position="60"/>
        <end position="71"/>
    </location>
</feature>
<proteinExistence type="predicted"/>
<keyword evidence="3" id="KW-1185">Reference proteome</keyword>
<evidence type="ECO:0000313" key="2">
    <source>
        <dbReference type="EMBL" id="EMF12681.1"/>
    </source>
</evidence>